<comment type="subcellular location">
    <subcellularLocation>
        <location evidence="1">Cell membrane</location>
        <topology evidence="1">Multi-pass membrane protein</topology>
    </subcellularLocation>
</comment>
<keyword evidence="7 12" id="KW-0472">Membrane</keyword>
<evidence type="ECO:0000256" key="3">
    <source>
        <dbReference type="ARBA" id="ARBA00022475"/>
    </source>
</evidence>
<evidence type="ECO:0000256" key="1">
    <source>
        <dbReference type="ARBA" id="ARBA00004651"/>
    </source>
</evidence>
<evidence type="ECO:0000256" key="2">
    <source>
        <dbReference type="ARBA" id="ARBA00022448"/>
    </source>
</evidence>
<evidence type="ECO:0000256" key="4">
    <source>
        <dbReference type="ARBA" id="ARBA00022692"/>
    </source>
</evidence>
<evidence type="ECO:0000256" key="5">
    <source>
        <dbReference type="ARBA" id="ARBA00022989"/>
    </source>
</evidence>
<keyword evidence="9" id="KW-0325">Glycoprotein</keyword>
<keyword evidence="2" id="KW-0813">Transport</keyword>
<comment type="caution">
    <text evidence="14">The sequence shown here is derived from an EMBL/GenBank/DDBJ whole genome shotgun (WGS) entry which is preliminary data.</text>
</comment>
<feature type="domain" description="Ionotropic glutamate receptor L-glutamate and glycine-binding" evidence="13">
    <location>
        <begin position="211"/>
        <end position="283"/>
    </location>
</feature>
<keyword evidence="15" id="KW-1185">Reference proteome</keyword>
<keyword evidence="6" id="KW-0406">Ion transport</keyword>
<evidence type="ECO:0000256" key="8">
    <source>
        <dbReference type="ARBA" id="ARBA00023170"/>
    </source>
</evidence>
<dbReference type="GO" id="GO:0005886">
    <property type="term" value="C:plasma membrane"/>
    <property type="evidence" value="ECO:0007669"/>
    <property type="project" value="UniProtKB-SubCell"/>
</dbReference>
<evidence type="ECO:0000259" key="13">
    <source>
        <dbReference type="Pfam" id="PF10613"/>
    </source>
</evidence>
<dbReference type="Proteomes" id="UP001286313">
    <property type="component" value="Unassembled WGS sequence"/>
</dbReference>
<dbReference type="InterPro" id="IPR052192">
    <property type="entry name" value="Insect_Ionotropic_Sensory_Rcpt"/>
</dbReference>
<dbReference type="AlphaFoldDB" id="A0AAE1FJT6"/>
<evidence type="ECO:0000256" key="10">
    <source>
        <dbReference type="ARBA" id="ARBA00023286"/>
    </source>
</evidence>
<feature type="transmembrane region" description="Helical" evidence="12">
    <location>
        <begin position="304"/>
        <end position="326"/>
    </location>
</feature>
<evidence type="ECO:0000313" key="15">
    <source>
        <dbReference type="Proteomes" id="UP001286313"/>
    </source>
</evidence>
<evidence type="ECO:0000256" key="7">
    <source>
        <dbReference type="ARBA" id="ARBA00023136"/>
    </source>
</evidence>
<keyword evidence="10" id="KW-1071">Ligand-gated ion channel</keyword>
<dbReference type="PANTHER" id="PTHR42643">
    <property type="entry name" value="IONOTROPIC RECEPTOR 20A-RELATED"/>
    <property type="match status" value="1"/>
</dbReference>
<evidence type="ECO:0000256" key="9">
    <source>
        <dbReference type="ARBA" id="ARBA00023180"/>
    </source>
</evidence>
<reference evidence="14" key="1">
    <citation type="submission" date="2023-10" db="EMBL/GenBank/DDBJ databases">
        <title>Genome assemblies of two species of porcelain crab, Petrolisthes cinctipes and Petrolisthes manimaculis (Anomura: Porcellanidae).</title>
        <authorList>
            <person name="Angst P."/>
        </authorList>
    </citation>
    <scope>NUCLEOTIDE SEQUENCE</scope>
    <source>
        <strain evidence="14">PB745_01</strain>
        <tissue evidence="14">Gill</tissue>
    </source>
</reference>
<keyword evidence="4 12" id="KW-0812">Transmembrane</keyword>
<evidence type="ECO:0000313" key="14">
    <source>
        <dbReference type="EMBL" id="KAK3875504.1"/>
    </source>
</evidence>
<evidence type="ECO:0000256" key="6">
    <source>
        <dbReference type="ARBA" id="ARBA00023065"/>
    </source>
</evidence>
<dbReference type="Gene3D" id="3.40.190.10">
    <property type="entry name" value="Periplasmic binding protein-like II"/>
    <property type="match status" value="1"/>
</dbReference>
<keyword evidence="11" id="KW-0407">Ion channel</keyword>
<gene>
    <name evidence="14" type="ORF">Pcinc_019623</name>
</gene>
<keyword evidence="5 12" id="KW-1133">Transmembrane helix</keyword>
<sequence length="351" mass="39568">MLFLVTLVPDTRSSIIMLTDATTNVTSFVNTFLSLKLDRGISFFEVAWDVQDSNVTHLQLSKVVDEVRWLRQMLWSVTVVVVSDNPLFLAAFSDCSSKGRLLMWSTRLLIFTRLPVSQLQILHKILSMMNAMLVHMNDSGKVLSTWDDKPLCLARWTPGNGFSITTKLPFFPAKYTRFLQEPTLAVATESFHSQQVQSNNPNSRSKDHTTDYLAQSMNFRYRYVHANDGTFGSKQQDGSFSGLVGLVAREEADFAIGPFAYTASRAEVLDYAWPTIIQYLTILGGRGRPEIDPWGFVLPLATSVWVSILVALLLVPSVMCVLPYCFPVNENVTRSWVMDIFTMVRVILQQG</sequence>
<dbReference type="Pfam" id="PF10613">
    <property type="entry name" value="Lig_chan-Glu_bd"/>
    <property type="match status" value="1"/>
</dbReference>
<name>A0AAE1FJT6_PETCI</name>
<dbReference type="GO" id="GO:0015276">
    <property type="term" value="F:ligand-gated monoatomic ion channel activity"/>
    <property type="evidence" value="ECO:0007669"/>
    <property type="project" value="InterPro"/>
</dbReference>
<proteinExistence type="predicted"/>
<evidence type="ECO:0000256" key="12">
    <source>
        <dbReference type="SAM" id="Phobius"/>
    </source>
</evidence>
<keyword evidence="3" id="KW-1003">Cell membrane</keyword>
<evidence type="ECO:0000256" key="11">
    <source>
        <dbReference type="ARBA" id="ARBA00023303"/>
    </source>
</evidence>
<dbReference type="InterPro" id="IPR019594">
    <property type="entry name" value="Glu/Gly-bd"/>
</dbReference>
<organism evidence="14 15">
    <name type="scientific">Petrolisthes cinctipes</name>
    <name type="common">Flat porcelain crab</name>
    <dbReference type="NCBI Taxonomy" id="88211"/>
    <lineage>
        <taxon>Eukaryota</taxon>
        <taxon>Metazoa</taxon>
        <taxon>Ecdysozoa</taxon>
        <taxon>Arthropoda</taxon>
        <taxon>Crustacea</taxon>
        <taxon>Multicrustacea</taxon>
        <taxon>Malacostraca</taxon>
        <taxon>Eumalacostraca</taxon>
        <taxon>Eucarida</taxon>
        <taxon>Decapoda</taxon>
        <taxon>Pleocyemata</taxon>
        <taxon>Anomura</taxon>
        <taxon>Galatheoidea</taxon>
        <taxon>Porcellanidae</taxon>
        <taxon>Petrolisthes</taxon>
    </lineage>
</organism>
<protein>
    <recommendedName>
        <fullName evidence="13">Ionotropic glutamate receptor L-glutamate and glycine-binding domain-containing protein</fullName>
    </recommendedName>
</protein>
<dbReference type="SUPFAM" id="SSF53850">
    <property type="entry name" value="Periplasmic binding protein-like II"/>
    <property type="match status" value="1"/>
</dbReference>
<keyword evidence="8" id="KW-0675">Receptor</keyword>
<dbReference type="PANTHER" id="PTHR42643:SF24">
    <property type="entry name" value="IONOTROPIC RECEPTOR 60A"/>
    <property type="match status" value="1"/>
</dbReference>
<dbReference type="EMBL" id="JAWQEG010001957">
    <property type="protein sequence ID" value="KAK3875504.1"/>
    <property type="molecule type" value="Genomic_DNA"/>
</dbReference>
<accession>A0AAE1FJT6</accession>